<keyword evidence="5" id="KW-0175">Coiled coil</keyword>
<feature type="domain" description="Protein kinase" evidence="7">
    <location>
        <begin position="58"/>
        <end position="320"/>
    </location>
</feature>
<evidence type="ECO:0000256" key="4">
    <source>
        <dbReference type="ARBA" id="ARBA00022840"/>
    </source>
</evidence>
<dbReference type="PANTHER" id="PTHR43289:SF34">
    <property type="entry name" value="SERINE_THREONINE-PROTEIN KINASE YBDM-RELATED"/>
    <property type="match status" value="1"/>
</dbReference>
<keyword evidence="2" id="KW-0547">Nucleotide-binding</keyword>
<organism evidence="8 9">
    <name type="scientific">Rhodopirellula maiorica SM1</name>
    <dbReference type="NCBI Taxonomy" id="1265738"/>
    <lineage>
        <taxon>Bacteria</taxon>
        <taxon>Pseudomonadati</taxon>
        <taxon>Planctomycetota</taxon>
        <taxon>Planctomycetia</taxon>
        <taxon>Pirellulales</taxon>
        <taxon>Pirellulaceae</taxon>
        <taxon>Novipirellula</taxon>
    </lineage>
</organism>
<evidence type="ECO:0000256" key="3">
    <source>
        <dbReference type="ARBA" id="ARBA00022777"/>
    </source>
</evidence>
<accession>M5RSM3</accession>
<evidence type="ECO:0000256" key="1">
    <source>
        <dbReference type="ARBA" id="ARBA00022679"/>
    </source>
</evidence>
<dbReference type="PATRIC" id="fig|1265738.3.peg.855"/>
<dbReference type="EC" id="2.7.-.-" evidence="8"/>
<dbReference type="InterPro" id="IPR008271">
    <property type="entry name" value="Ser/Thr_kinase_AS"/>
</dbReference>
<dbReference type="Gene3D" id="3.30.200.20">
    <property type="entry name" value="Phosphorylase Kinase, domain 1"/>
    <property type="match status" value="1"/>
</dbReference>
<dbReference type="Proteomes" id="UP000011991">
    <property type="component" value="Unassembled WGS sequence"/>
</dbReference>
<keyword evidence="6" id="KW-1133">Transmembrane helix</keyword>
<name>M5RSM3_9BACT</name>
<dbReference type="CDD" id="cd14014">
    <property type="entry name" value="STKc_PknB_like"/>
    <property type="match status" value="1"/>
</dbReference>
<dbReference type="OrthoDB" id="229580at2"/>
<dbReference type="EMBL" id="ANOG01000134">
    <property type="protein sequence ID" value="EMI22216.1"/>
    <property type="molecule type" value="Genomic_DNA"/>
</dbReference>
<dbReference type="GO" id="GO:0005524">
    <property type="term" value="F:ATP binding"/>
    <property type="evidence" value="ECO:0007669"/>
    <property type="project" value="UniProtKB-KW"/>
</dbReference>
<gene>
    <name evidence="8" type="ORF">RMSM_00857</name>
</gene>
<sequence length="697" mass="79308">MADSSPSRDASERIDRIDSIVDDVFDQADPTKAYGHGLESDDDICPLFCAISQIKTRYKEHELIGRGGMKEVYRVYDAKAARHAALAKPLPEFSSDHFDAFLREAHLTARLDHPNIIHLFDMGVDQEGRPFFTMELKQGRSLRDVVQSLQQGEQVDEFPLQRRLEIFQRVCDAIAYAHSRWVLHLDIKPENIFVGEFGEVKVCDWGMGVVMSPARGQTESTVLLDPDLYGSLLESAKGTPIYMAPEQKDKRQTKTPQMDIYAMGCLLRELLTFELPTGSRAVDHPMDVPLSATIAKATATNPADRYQKVEELRSDISRFLGGYSTSVERASLRREATLFYRRHREACSIALGLLAIFAICVAYFVIELRQSREQAVEAKTAAVEALDRAEQAQTDAERAQGRAEASLARYLAEKEESEQRQFRQINSAIEHSNFVTHATFLRDEAFPNAIKHSLRHLESILDFDPMPNSRAWLQKYYLHFMVQDFDAALVLVENGKVIEPDLVQLAKKYSQLPNDEGYLDTDNFISLIHDLCAPGPGEKKLRRGQLAEKMLIYDSLHRHSTADRTRIVRAWISINNPNWHDGELVFEAETETVRLRGDGLRRLRRTFGGRKKGHDIISLVYVLKPKVLDLRETEIFDLSDLNGLELHELDLRQTPIDDLSALQDSRTLRRVFINRDQVSESQLASLPDSIEVIQEDE</sequence>
<protein>
    <submittedName>
        <fullName evidence="8">Serine/threonine-protein kinase</fullName>
        <ecNumber evidence="8">2.7.-.-</ecNumber>
    </submittedName>
</protein>
<evidence type="ECO:0000256" key="6">
    <source>
        <dbReference type="SAM" id="Phobius"/>
    </source>
</evidence>
<dbReference type="SUPFAM" id="SSF56112">
    <property type="entry name" value="Protein kinase-like (PK-like)"/>
    <property type="match status" value="1"/>
</dbReference>
<keyword evidence="6" id="KW-0472">Membrane</keyword>
<dbReference type="InterPro" id="IPR011009">
    <property type="entry name" value="Kinase-like_dom_sf"/>
</dbReference>
<comment type="caution">
    <text evidence="8">The sequence shown here is derived from an EMBL/GenBank/DDBJ whole genome shotgun (WGS) entry which is preliminary data.</text>
</comment>
<dbReference type="PROSITE" id="PS50011">
    <property type="entry name" value="PROTEIN_KINASE_DOM"/>
    <property type="match status" value="1"/>
</dbReference>
<evidence type="ECO:0000256" key="2">
    <source>
        <dbReference type="ARBA" id="ARBA00022741"/>
    </source>
</evidence>
<dbReference type="PANTHER" id="PTHR43289">
    <property type="entry name" value="MITOGEN-ACTIVATED PROTEIN KINASE KINASE KINASE 20-RELATED"/>
    <property type="match status" value="1"/>
</dbReference>
<reference evidence="8 9" key="1">
    <citation type="journal article" date="2013" name="Mar. Genomics">
        <title>Expression of sulfatases in Rhodopirellula baltica and the diversity of sulfatases in the genus Rhodopirellula.</title>
        <authorList>
            <person name="Wegner C.E."/>
            <person name="Richter-Heitmann T."/>
            <person name="Klindworth A."/>
            <person name="Klockow C."/>
            <person name="Richter M."/>
            <person name="Achstetter T."/>
            <person name="Glockner F.O."/>
            <person name="Harder J."/>
        </authorList>
    </citation>
    <scope>NUCLEOTIDE SEQUENCE [LARGE SCALE GENOMIC DNA]</scope>
    <source>
        <strain evidence="8 9">SM1</strain>
    </source>
</reference>
<dbReference type="PROSITE" id="PS00108">
    <property type="entry name" value="PROTEIN_KINASE_ST"/>
    <property type="match status" value="1"/>
</dbReference>
<proteinExistence type="predicted"/>
<feature type="transmembrane region" description="Helical" evidence="6">
    <location>
        <begin position="346"/>
        <end position="366"/>
    </location>
</feature>
<evidence type="ECO:0000313" key="9">
    <source>
        <dbReference type="Proteomes" id="UP000011991"/>
    </source>
</evidence>
<dbReference type="InterPro" id="IPR000719">
    <property type="entry name" value="Prot_kinase_dom"/>
</dbReference>
<evidence type="ECO:0000259" key="7">
    <source>
        <dbReference type="PROSITE" id="PS50011"/>
    </source>
</evidence>
<dbReference type="AlphaFoldDB" id="M5RSM3"/>
<keyword evidence="6" id="KW-0812">Transmembrane</keyword>
<feature type="coiled-coil region" evidence="5">
    <location>
        <begin position="372"/>
        <end position="409"/>
    </location>
</feature>
<keyword evidence="4" id="KW-0067">ATP-binding</keyword>
<dbReference type="Pfam" id="PF00069">
    <property type="entry name" value="Pkinase"/>
    <property type="match status" value="1"/>
</dbReference>
<keyword evidence="1 8" id="KW-0808">Transferase</keyword>
<dbReference type="SMART" id="SM00220">
    <property type="entry name" value="S_TKc"/>
    <property type="match status" value="1"/>
</dbReference>
<evidence type="ECO:0000313" key="8">
    <source>
        <dbReference type="EMBL" id="EMI22216.1"/>
    </source>
</evidence>
<dbReference type="RefSeq" id="WP_008691889.1">
    <property type="nucleotide sequence ID" value="NZ_ANOG01000134.1"/>
</dbReference>
<dbReference type="Gene3D" id="1.10.510.10">
    <property type="entry name" value="Transferase(Phosphotransferase) domain 1"/>
    <property type="match status" value="1"/>
</dbReference>
<evidence type="ECO:0000256" key="5">
    <source>
        <dbReference type="SAM" id="Coils"/>
    </source>
</evidence>
<keyword evidence="9" id="KW-1185">Reference proteome</keyword>
<keyword evidence="3 8" id="KW-0418">Kinase</keyword>
<dbReference type="GO" id="GO:0004674">
    <property type="term" value="F:protein serine/threonine kinase activity"/>
    <property type="evidence" value="ECO:0007669"/>
    <property type="project" value="TreeGrafter"/>
</dbReference>